<dbReference type="Proteomes" id="UP000249130">
    <property type="component" value="Unassembled WGS sequence"/>
</dbReference>
<evidence type="ECO:0000313" key="2">
    <source>
        <dbReference type="Proteomes" id="UP000249130"/>
    </source>
</evidence>
<dbReference type="GO" id="GO:0019068">
    <property type="term" value="P:virion assembly"/>
    <property type="evidence" value="ECO:0007669"/>
    <property type="project" value="InterPro"/>
</dbReference>
<dbReference type="Pfam" id="PF05354">
    <property type="entry name" value="Phage_attach"/>
    <property type="match status" value="1"/>
</dbReference>
<dbReference type="EMBL" id="NPEX01000595">
    <property type="protein sequence ID" value="RAI34768.1"/>
    <property type="molecule type" value="Genomic_DNA"/>
</dbReference>
<protein>
    <submittedName>
        <fullName evidence="1">Uncharacterized protein</fullName>
    </submittedName>
</protein>
<reference evidence="1 2" key="1">
    <citation type="submission" date="2017-07" db="EMBL/GenBank/DDBJ databases">
        <title>Draft Genome Sequences of Select Purple Nonsulfur Bacteria.</title>
        <authorList>
            <person name="Lasarre B."/>
            <person name="Mckinlay J.B."/>
        </authorList>
    </citation>
    <scope>NUCLEOTIDE SEQUENCE [LARGE SCALE GENOMIC DNA]</scope>
    <source>
        <strain evidence="1 2">DSM 5909</strain>
    </source>
</reference>
<name>A0A327KHM4_9BRAD</name>
<dbReference type="AlphaFoldDB" id="A0A327KHM4"/>
<evidence type="ECO:0000313" key="1">
    <source>
        <dbReference type="EMBL" id="RAI34768.1"/>
    </source>
</evidence>
<dbReference type="InterPro" id="IPR008018">
    <property type="entry name" value="Phage_tail_attach_FII"/>
</dbReference>
<comment type="caution">
    <text evidence="1">The sequence shown here is derived from an EMBL/GenBank/DDBJ whole genome shotgun (WGS) entry which is preliminary data.</text>
</comment>
<sequence length="113" mass="11776">DFDALVLGPTMAAFGRPVEVRPIKSRPGAPAYRARGIWSSKPVDVAMLGDGVLSSQTHTLGIRSSEHPAPLQQGDRIDIPAHGSLPRVGLCVVEDGDDDGQGAATLTLKVIGP</sequence>
<proteinExistence type="predicted"/>
<feature type="non-terminal residue" evidence="1">
    <location>
        <position position="1"/>
    </location>
</feature>
<organism evidence="1 2">
    <name type="scientific">Rhodoplanes roseus</name>
    <dbReference type="NCBI Taxonomy" id="29409"/>
    <lineage>
        <taxon>Bacteria</taxon>
        <taxon>Pseudomonadati</taxon>
        <taxon>Pseudomonadota</taxon>
        <taxon>Alphaproteobacteria</taxon>
        <taxon>Hyphomicrobiales</taxon>
        <taxon>Nitrobacteraceae</taxon>
        <taxon>Rhodoplanes</taxon>
    </lineage>
</organism>
<dbReference type="RefSeq" id="WP_170149890.1">
    <property type="nucleotide sequence ID" value="NZ_NPEX01000595.1"/>
</dbReference>
<gene>
    <name evidence="1" type="ORF">CH341_31240</name>
</gene>
<accession>A0A327KHM4</accession>
<keyword evidence="2" id="KW-1185">Reference proteome</keyword>